<evidence type="ECO:0000256" key="3">
    <source>
        <dbReference type="ARBA" id="ARBA00006376"/>
    </source>
</evidence>
<gene>
    <name evidence="9" type="primary">glyA</name>
    <name evidence="12" type="ORF">UX22_C0007G0002</name>
</gene>
<dbReference type="CDD" id="cd00378">
    <property type="entry name" value="SHMT"/>
    <property type="match status" value="1"/>
</dbReference>
<dbReference type="NCBIfam" id="NF000586">
    <property type="entry name" value="PRK00011.1"/>
    <property type="match status" value="1"/>
</dbReference>
<dbReference type="FunFam" id="3.40.640.10:FF:000001">
    <property type="entry name" value="Serine hydroxymethyltransferase"/>
    <property type="match status" value="1"/>
</dbReference>
<comment type="similarity">
    <text evidence="3 9">Belongs to the SHMT family.</text>
</comment>
<comment type="cofactor">
    <cofactor evidence="1 9 10">
        <name>pyridoxal 5'-phosphate</name>
        <dbReference type="ChEBI" id="CHEBI:597326"/>
    </cofactor>
</comment>
<dbReference type="InterPro" id="IPR049943">
    <property type="entry name" value="Ser_HO-MeTrfase-like"/>
</dbReference>
<dbReference type="InterPro" id="IPR015422">
    <property type="entry name" value="PyrdxlP-dep_Trfase_small"/>
</dbReference>
<dbReference type="UniPathway" id="UPA00288">
    <property type="reaction ID" value="UER01023"/>
</dbReference>
<dbReference type="HAMAP" id="MF_00051">
    <property type="entry name" value="SHMT"/>
    <property type="match status" value="1"/>
</dbReference>
<dbReference type="GO" id="GO:0008168">
    <property type="term" value="F:methyltransferase activity"/>
    <property type="evidence" value="ECO:0007669"/>
    <property type="project" value="UniProtKB-KW"/>
</dbReference>
<dbReference type="PANTHER" id="PTHR11680">
    <property type="entry name" value="SERINE HYDROXYMETHYLTRANSFERASE"/>
    <property type="match status" value="1"/>
</dbReference>
<comment type="catalytic activity">
    <reaction evidence="9">
        <text>(6R)-5,10-methylene-5,6,7,8-tetrahydrofolate + glycine + H2O = (6S)-5,6,7,8-tetrahydrofolate + L-serine</text>
        <dbReference type="Rhea" id="RHEA:15481"/>
        <dbReference type="ChEBI" id="CHEBI:15377"/>
        <dbReference type="ChEBI" id="CHEBI:15636"/>
        <dbReference type="ChEBI" id="CHEBI:33384"/>
        <dbReference type="ChEBI" id="CHEBI:57305"/>
        <dbReference type="ChEBI" id="CHEBI:57453"/>
        <dbReference type="EC" id="2.1.2.1"/>
    </reaction>
</comment>
<comment type="pathway">
    <text evidence="9">Amino-acid biosynthesis; glycine biosynthesis; glycine from L-serine: step 1/1.</text>
</comment>
<dbReference type="GO" id="GO:0032259">
    <property type="term" value="P:methylation"/>
    <property type="evidence" value="ECO:0007669"/>
    <property type="project" value="UniProtKB-KW"/>
</dbReference>
<dbReference type="GO" id="GO:0005737">
    <property type="term" value="C:cytoplasm"/>
    <property type="evidence" value="ECO:0007669"/>
    <property type="project" value="UniProtKB-SubCell"/>
</dbReference>
<dbReference type="Gene3D" id="3.40.640.10">
    <property type="entry name" value="Type I PLP-dependent aspartate aminotransferase-like (Major domain)"/>
    <property type="match status" value="1"/>
</dbReference>
<dbReference type="GO" id="GO:0030170">
    <property type="term" value="F:pyridoxal phosphate binding"/>
    <property type="evidence" value="ECO:0007669"/>
    <property type="project" value="UniProtKB-UniRule"/>
</dbReference>
<dbReference type="InterPro" id="IPR001085">
    <property type="entry name" value="Ser_HO-MeTrfase"/>
</dbReference>
<proteinExistence type="inferred from homology"/>
<evidence type="ECO:0000256" key="7">
    <source>
        <dbReference type="ARBA" id="ARBA00022679"/>
    </source>
</evidence>
<comment type="subunit">
    <text evidence="4 9">Homodimer.</text>
</comment>
<evidence type="ECO:0000256" key="2">
    <source>
        <dbReference type="ARBA" id="ARBA00004496"/>
    </source>
</evidence>
<dbReference type="AlphaFoldDB" id="A0A0G1N4T2"/>
<evidence type="ECO:0000256" key="6">
    <source>
        <dbReference type="ARBA" id="ARBA00022563"/>
    </source>
</evidence>
<evidence type="ECO:0000313" key="12">
    <source>
        <dbReference type="EMBL" id="KKU15544.1"/>
    </source>
</evidence>
<dbReference type="GO" id="GO:0035999">
    <property type="term" value="P:tetrahydrofolate interconversion"/>
    <property type="evidence" value="ECO:0007669"/>
    <property type="project" value="UniProtKB-UniRule"/>
</dbReference>
<keyword evidence="6 9" id="KW-0554">One-carbon metabolism</keyword>
<keyword evidence="7 9" id="KW-0808">Transferase</keyword>
<sequence length="407" mass="44530">MRDRDVYKIISEESKRQANTLNLIASENYVSSDVLEALGSVFTNKYAEGYPRARYYAGGKNVDDIEELAKSRAMKLFRLSKAKWSVNVQPYSGSPANLAVLSALIPIGEKIMGMSLDAGGHLTHGHKASITGKLWEQTRYGVDRISEEIDYGELLNRALIERPKCIIAGGSAYSRIIDFSRMRTIADEINALLFIDMSHFAGLVAGGFYPSPFKYADVVMTTTHKTLRGPRAGVIFSRKEFSAAIDRSVFPGIQGGPHINQIAAIAVALKEAAAPSFKSYAKHVVENAKILANELDALGWKIISGGTDTHLFLVDTMSRGISGKTASDLLEGVGVVVNKNMIPFDERNPGDPSGIRIGTPAITTRGMKEKEMKIIAGIIDKTLVKKSRRPEIESQVKELCGKFTMKN</sequence>
<organism evidence="12 13">
    <name type="scientific">Candidatus Jorgensenbacteria bacterium GW2011_GWA2_45_9</name>
    <dbReference type="NCBI Taxonomy" id="1618663"/>
    <lineage>
        <taxon>Bacteria</taxon>
        <taxon>Candidatus Joergenseniibacteriota</taxon>
    </lineage>
</organism>
<feature type="binding site" evidence="9">
    <location>
        <begin position="120"/>
        <end position="122"/>
    </location>
    <ligand>
        <name>(6S)-5,6,7,8-tetrahydrofolate</name>
        <dbReference type="ChEBI" id="CHEBI:57453"/>
    </ligand>
</feature>
<dbReference type="EC" id="2.1.2.1" evidence="9"/>
<evidence type="ECO:0000256" key="10">
    <source>
        <dbReference type="PIRSR" id="PIRSR000412-50"/>
    </source>
</evidence>
<dbReference type="GO" id="GO:0004372">
    <property type="term" value="F:glycine hydroxymethyltransferase activity"/>
    <property type="evidence" value="ECO:0007669"/>
    <property type="project" value="UniProtKB-UniRule"/>
</dbReference>
<feature type="modified residue" description="N6-(pyridoxal phosphate)lysine" evidence="9 10">
    <location>
        <position position="225"/>
    </location>
</feature>
<dbReference type="UniPathway" id="UPA00193"/>
<dbReference type="SUPFAM" id="SSF53383">
    <property type="entry name" value="PLP-dependent transferases"/>
    <property type="match status" value="1"/>
</dbReference>
<dbReference type="Proteomes" id="UP000034727">
    <property type="component" value="Unassembled WGS sequence"/>
</dbReference>
<dbReference type="PATRIC" id="fig|1618663.3.peg.264"/>
<name>A0A0G1N4T2_9BACT</name>
<evidence type="ECO:0000259" key="11">
    <source>
        <dbReference type="Pfam" id="PF00464"/>
    </source>
</evidence>
<feature type="binding site" evidence="9">
    <location>
        <position position="116"/>
    </location>
    <ligand>
        <name>(6S)-5,6,7,8-tetrahydrofolate</name>
        <dbReference type="ChEBI" id="CHEBI:57453"/>
    </ligand>
</feature>
<dbReference type="GO" id="GO:0019264">
    <property type="term" value="P:glycine biosynthetic process from serine"/>
    <property type="evidence" value="ECO:0007669"/>
    <property type="project" value="UniProtKB-UniRule"/>
</dbReference>
<accession>A0A0G1N4T2</accession>
<evidence type="ECO:0000256" key="1">
    <source>
        <dbReference type="ARBA" id="ARBA00001933"/>
    </source>
</evidence>
<evidence type="ECO:0000256" key="8">
    <source>
        <dbReference type="ARBA" id="ARBA00022898"/>
    </source>
</evidence>
<keyword evidence="12" id="KW-0489">Methyltransferase</keyword>
<evidence type="ECO:0000256" key="9">
    <source>
        <dbReference type="HAMAP-Rule" id="MF_00051"/>
    </source>
</evidence>
<dbReference type="Gene3D" id="3.90.1150.10">
    <property type="entry name" value="Aspartate Aminotransferase, domain 1"/>
    <property type="match status" value="1"/>
</dbReference>
<comment type="subcellular location">
    <subcellularLocation>
        <location evidence="2 9">Cytoplasm</location>
    </subcellularLocation>
</comment>
<dbReference type="InterPro" id="IPR039429">
    <property type="entry name" value="SHMT-like_dom"/>
</dbReference>
<dbReference type="EMBL" id="LCLJ01000007">
    <property type="protein sequence ID" value="KKU15544.1"/>
    <property type="molecule type" value="Genomic_DNA"/>
</dbReference>
<evidence type="ECO:0000256" key="5">
    <source>
        <dbReference type="ARBA" id="ARBA00022490"/>
    </source>
</evidence>
<dbReference type="PANTHER" id="PTHR11680:SF35">
    <property type="entry name" value="SERINE HYDROXYMETHYLTRANSFERASE 1"/>
    <property type="match status" value="1"/>
</dbReference>
<keyword evidence="8 9" id="KW-0663">Pyridoxal phosphate</keyword>
<dbReference type="PROSITE" id="PS00096">
    <property type="entry name" value="SHMT"/>
    <property type="match status" value="1"/>
</dbReference>
<keyword evidence="5 9" id="KW-0963">Cytoplasm</keyword>
<dbReference type="InterPro" id="IPR015421">
    <property type="entry name" value="PyrdxlP-dep_Trfase_major"/>
</dbReference>
<comment type="caution">
    <text evidence="9">Lacks conserved residue(s) required for the propagation of feature annotation.</text>
</comment>
<comment type="function">
    <text evidence="9">Catalyzes the reversible interconversion of serine and glycine with tetrahydrofolate (THF) serving as the one-carbon carrier. This reaction serves as the major source of one-carbon groups required for the biosynthesis of purines, thymidylate, methionine, and other important biomolecules. Also exhibits THF-independent aldolase activity toward beta-hydroxyamino acids, producing glycine and aldehydes, via a retro-aldol mechanism.</text>
</comment>
<dbReference type="Pfam" id="PF00464">
    <property type="entry name" value="SHMT"/>
    <property type="match status" value="1"/>
</dbReference>
<keyword evidence="9" id="KW-0028">Amino-acid biosynthesis</keyword>
<dbReference type="InterPro" id="IPR019798">
    <property type="entry name" value="Ser_HO-MeTrfase_PLP_BS"/>
</dbReference>
<protein>
    <recommendedName>
        <fullName evidence="9">Serine hydroxymethyltransferase</fullName>
        <shortName evidence="9">SHMT</shortName>
        <shortName evidence="9">Serine methylase</shortName>
        <ecNumber evidence="9">2.1.2.1</ecNumber>
    </recommendedName>
</protein>
<dbReference type="InterPro" id="IPR015424">
    <property type="entry name" value="PyrdxlP-dep_Trfase"/>
</dbReference>
<reference evidence="12 13" key="1">
    <citation type="journal article" date="2015" name="Nature">
        <title>rRNA introns, odd ribosomes, and small enigmatic genomes across a large radiation of phyla.</title>
        <authorList>
            <person name="Brown C.T."/>
            <person name="Hug L.A."/>
            <person name="Thomas B.C."/>
            <person name="Sharon I."/>
            <person name="Castelle C.J."/>
            <person name="Singh A."/>
            <person name="Wilkins M.J."/>
            <person name="Williams K.H."/>
            <person name="Banfield J.F."/>
        </authorList>
    </citation>
    <scope>NUCLEOTIDE SEQUENCE [LARGE SCALE GENOMIC DNA]</scope>
</reference>
<dbReference type="PIRSF" id="PIRSF000412">
    <property type="entry name" value="SHMT"/>
    <property type="match status" value="1"/>
</dbReference>
<comment type="caution">
    <text evidence="12">The sequence shown here is derived from an EMBL/GenBank/DDBJ whole genome shotgun (WGS) entry which is preliminary data.</text>
</comment>
<evidence type="ECO:0000256" key="4">
    <source>
        <dbReference type="ARBA" id="ARBA00011738"/>
    </source>
</evidence>
<feature type="site" description="Plays an important role in substrate specificity" evidence="9">
    <location>
        <position position="224"/>
    </location>
</feature>
<feature type="domain" description="Serine hydroxymethyltransferase-like" evidence="11">
    <location>
        <begin position="2"/>
        <end position="379"/>
    </location>
</feature>
<comment type="pathway">
    <text evidence="9">One-carbon metabolism; tetrahydrofolate interconversion.</text>
</comment>
<evidence type="ECO:0000313" key="13">
    <source>
        <dbReference type="Proteomes" id="UP000034727"/>
    </source>
</evidence>